<dbReference type="EMBL" id="SDMP01000011">
    <property type="protein sequence ID" value="RYR29743.1"/>
    <property type="molecule type" value="Genomic_DNA"/>
</dbReference>
<reference evidence="2 3" key="1">
    <citation type="submission" date="2019-01" db="EMBL/GenBank/DDBJ databases">
        <title>Sequencing of cultivated peanut Arachis hypogaea provides insights into genome evolution and oil improvement.</title>
        <authorList>
            <person name="Chen X."/>
        </authorList>
    </citation>
    <scope>NUCLEOTIDE SEQUENCE [LARGE SCALE GENOMIC DNA]</scope>
    <source>
        <strain evidence="3">cv. Fuhuasheng</strain>
        <tissue evidence="2">Leaves</tissue>
    </source>
</reference>
<evidence type="ECO:0000313" key="3">
    <source>
        <dbReference type="Proteomes" id="UP000289738"/>
    </source>
</evidence>
<comment type="caution">
    <text evidence="2">The sequence shown here is derived from an EMBL/GenBank/DDBJ whole genome shotgun (WGS) entry which is preliminary data.</text>
</comment>
<protein>
    <recommendedName>
        <fullName evidence="1">Xylanase inhibitor C-terminal domain-containing protein</fullName>
    </recommendedName>
</protein>
<accession>A0A445ATL6</accession>
<sequence>MNLLVSSTYIIGVETCCIGNSCLKMTSLKAQVDSGTSFTFLPGHVYESIAEEFDKKLNASRATFKDTPWEYCYAFQFTRLSKDSHLNTHVPIE</sequence>
<keyword evidence="3" id="KW-1185">Reference proteome</keyword>
<proteinExistence type="predicted"/>
<name>A0A445ATL6_ARAHY</name>
<dbReference type="STRING" id="3818.A0A445ATL6"/>
<dbReference type="AlphaFoldDB" id="A0A445ATL6"/>
<evidence type="ECO:0000313" key="2">
    <source>
        <dbReference type="EMBL" id="RYR29743.1"/>
    </source>
</evidence>
<dbReference type="InterPro" id="IPR032799">
    <property type="entry name" value="TAXi_C"/>
</dbReference>
<feature type="domain" description="Xylanase inhibitor C-terminal" evidence="1">
    <location>
        <begin position="26"/>
        <end position="79"/>
    </location>
</feature>
<dbReference type="SUPFAM" id="SSF50630">
    <property type="entry name" value="Acid proteases"/>
    <property type="match status" value="1"/>
</dbReference>
<gene>
    <name evidence="2" type="ORF">Ahy_B01g054233</name>
</gene>
<dbReference type="Proteomes" id="UP000289738">
    <property type="component" value="Chromosome B01"/>
</dbReference>
<dbReference type="InterPro" id="IPR021109">
    <property type="entry name" value="Peptidase_aspartic_dom_sf"/>
</dbReference>
<organism evidence="2 3">
    <name type="scientific">Arachis hypogaea</name>
    <name type="common">Peanut</name>
    <dbReference type="NCBI Taxonomy" id="3818"/>
    <lineage>
        <taxon>Eukaryota</taxon>
        <taxon>Viridiplantae</taxon>
        <taxon>Streptophyta</taxon>
        <taxon>Embryophyta</taxon>
        <taxon>Tracheophyta</taxon>
        <taxon>Spermatophyta</taxon>
        <taxon>Magnoliopsida</taxon>
        <taxon>eudicotyledons</taxon>
        <taxon>Gunneridae</taxon>
        <taxon>Pentapetalae</taxon>
        <taxon>rosids</taxon>
        <taxon>fabids</taxon>
        <taxon>Fabales</taxon>
        <taxon>Fabaceae</taxon>
        <taxon>Papilionoideae</taxon>
        <taxon>50 kb inversion clade</taxon>
        <taxon>dalbergioids sensu lato</taxon>
        <taxon>Dalbergieae</taxon>
        <taxon>Pterocarpus clade</taxon>
        <taxon>Arachis</taxon>
    </lineage>
</organism>
<dbReference type="Gene3D" id="2.40.70.10">
    <property type="entry name" value="Acid Proteases"/>
    <property type="match status" value="1"/>
</dbReference>
<dbReference type="Pfam" id="PF14541">
    <property type="entry name" value="TAXi_C"/>
    <property type="match status" value="1"/>
</dbReference>
<evidence type="ECO:0000259" key="1">
    <source>
        <dbReference type="Pfam" id="PF14541"/>
    </source>
</evidence>